<accession>A0A915HLC6</accession>
<evidence type="ECO:0000313" key="1">
    <source>
        <dbReference type="Proteomes" id="UP000887565"/>
    </source>
</evidence>
<evidence type="ECO:0000313" key="2">
    <source>
        <dbReference type="WBParaSite" id="nRc.2.0.1.t02147-RA"/>
    </source>
</evidence>
<dbReference type="Proteomes" id="UP000887565">
    <property type="component" value="Unplaced"/>
</dbReference>
<dbReference type="WBParaSite" id="nRc.2.0.1.t02147-RA">
    <property type="protein sequence ID" value="nRc.2.0.1.t02147-RA"/>
    <property type="gene ID" value="nRc.2.0.1.g02147"/>
</dbReference>
<keyword evidence="1" id="KW-1185">Reference proteome</keyword>
<sequence length="110" mass="12336">MHNVAEPTFRHLAAGYPLFSLPFTPSFVPSLARQIAYDFPQHFLNTLVCHLFLADLSSFGHIAEKLRFLANDIGGTELQSLECQETSLLDQRIEGNDNADNMTLSIRSQL</sequence>
<reference evidence="2" key="1">
    <citation type="submission" date="2022-11" db="UniProtKB">
        <authorList>
            <consortium name="WormBaseParasite"/>
        </authorList>
    </citation>
    <scope>IDENTIFICATION</scope>
</reference>
<dbReference type="AlphaFoldDB" id="A0A915HLC6"/>
<name>A0A915HLC6_ROMCU</name>
<organism evidence="1 2">
    <name type="scientific">Romanomermis culicivorax</name>
    <name type="common">Nematode worm</name>
    <dbReference type="NCBI Taxonomy" id="13658"/>
    <lineage>
        <taxon>Eukaryota</taxon>
        <taxon>Metazoa</taxon>
        <taxon>Ecdysozoa</taxon>
        <taxon>Nematoda</taxon>
        <taxon>Enoplea</taxon>
        <taxon>Dorylaimia</taxon>
        <taxon>Mermithida</taxon>
        <taxon>Mermithoidea</taxon>
        <taxon>Mermithidae</taxon>
        <taxon>Romanomermis</taxon>
    </lineage>
</organism>
<protein>
    <submittedName>
        <fullName evidence="2">Uncharacterized protein</fullName>
    </submittedName>
</protein>
<proteinExistence type="predicted"/>